<organism evidence="3 4">
    <name type="scientific">Tritrichomonas foetus</name>
    <dbReference type="NCBI Taxonomy" id="1144522"/>
    <lineage>
        <taxon>Eukaryota</taxon>
        <taxon>Metamonada</taxon>
        <taxon>Parabasalia</taxon>
        <taxon>Tritrichomonadida</taxon>
        <taxon>Tritrichomonadidae</taxon>
        <taxon>Tritrichomonas</taxon>
    </lineage>
</organism>
<feature type="coiled-coil region" evidence="1">
    <location>
        <begin position="237"/>
        <end position="271"/>
    </location>
</feature>
<feature type="compositionally biased region" description="Polar residues" evidence="2">
    <location>
        <begin position="1"/>
        <end position="24"/>
    </location>
</feature>
<gene>
    <name evidence="3" type="ORF">TRFO_06410</name>
</gene>
<dbReference type="AlphaFoldDB" id="A0A1J4K3Q2"/>
<feature type="region of interest" description="Disordered" evidence="2">
    <location>
        <begin position="1"/>
        <end position="36"/>
    </location>
</feature>
<comment type="caution">
    <text evidence="3">The sequence shown here is derived from an EMBL/GenBank/DDBJ whole genome shotgun (WGS) entry which is preliminary data.</text>
</comment>
<feature type="coiled-coil region" evidence="1">
    <location>
        <begin position="119"/>
        <end position="185"/>
    </location>
</feature>
<evidence type="ECO:0000256" key="1">
    <source>
        <dbReference type="SAM" id="Coils"/>
    </source>
</evidence>
<dbReference type="Proteomes" id="UP000179807">
    <property type="component" value="Unassembled WGS sequence"/>
</dbReference>
<reference evidence="3" key="1">
    <citation type="submission" date="2016-10" db="EMBL/GenBank/DDBJ databases">
        <authorList>
            <person name="Benchimol M."/>
            <person name="Almeida L.G."/>
            <person name="Vasconcelos A.T."/>
            <person name="Perreira-Neves A."/>
            <person name="Rosa I.A."/>
            <person name="Tasca T."/>
            <person name="Bogo M.R."/>
            <person name="de Souza W."/>
        </authorList>
    </citation>
    <scope>NUCLEOTIDE SEQUENCE [LARGE SCALE GENOMIC DNA]</scope>
    <source>
        <strain evidence="3">K</strain>
    </source>
</reference>
<protein>
    <submittedName>
        <fullName evidence="3">Uncharacterized protein</fullName>
    </submittedName>
</protein>
<evidence type="ECO:0000256" key="2">
    <source>
        <dbReference type="SAM" id="MobiDB-lite"/>
    </source>
</evidence>
<feature type="coiled-coil region" evidence="1">
    <location>
        <begin position="311"/>
        <end position="345"/>
    </location>
</feature>
<keyword evidence="4" id="KW-1185">Reference proteome</keyword>
<name>A0A1J4K3Q2_9EUKA</name>
<dbReference type="GeneID" id="94827783"/>
<dbReference type="EMBL" id="MLAK01000804">
    <property type="protein sequence ID" value="OHT04109.1"/>
    <property type="molecule type" value="Genomic_DNA"/>
</dbReference>
<accession>A0A1J4K3Q2</accession>
<keyword evidence="1" id="KW-0175">Coiled coil</keyword>
<dbReference type="VEuPathDB" id="TrichDB:TRFO_06410"/>
<dbReference type="OrthoDB" id="10584074at2759"/>
<evidence type="ECO:0000313" key="3">
    <source>
        <dbReference type="EMBL" id="OHT04109.1"/>
    </source>
</evidence>
<evidence type="ECO:0000313" key="4">
    <source>
        <dbReference type="Proteomes" id="UP000179807"/>
    </source>
</evidence>
<proteinExistence type="predicted"/>
<dbReference type="RefSeq" id="XP_068357245.1">
    <property type="nucleotide sequence ID" value="XM_068493079.1"/>
</dbReference>
<sequence length="373" mass="43833">MSSSLQASTGSYRPSKSFMLNSPVQPAIRSKKQSQDLRKQLRSKMVDLGNIQSDWSVQESNLRNKAEDLITQLRNCQRQFDATKKAEKVKHLQMLDQINRQHQIVVMDLQAQIDDCLDGQEEIDDLADIEQEIENVKIQITGFQKVQMIEDEEEEQEDFEHVEKIEMLEKRLIEMQSIFQKAVQQREEESRTSTQKLEELILRQQDIDDQNHVEFQRLVDNLNNLDREQALQIATIEKQLQENKRHLSNNLKSAINKAADLQQKITKYQHDHKKEMKHVIDEETGYRNLLETLNARHRGHLEESMNAARKCSEEKRRFAAMQHEVEELNGELVRETIEHETLIKEVNRMDNEVLNQMSRGVSDPSLSFTFNRF</sequence>